<dbReference type="AlphaFoldDB" id="A0A6S7LVT3"/>
<sequence>VTSTNSGKAGAVVTFAAIKEAAQSDRTSEVSTTLGACVYNKYTKLLILKPNNNKCIFNLNATPTYKKDGADTSIYPNISDITHLEIQGDSANKTITICEITNSSGTAIVLNLPKGFEIDGNAKITSFKLDNEKAIVNADIENKGTIINGGVVIGESSKTAFPLRPGTSTSNGQANANKTAKFTNLKSIAGGFTITGVATKTSVAGNNVNTFELVNNSSNASITGNITLETDSPNALKFKLTNTQGTIKSDNITVTEIDNSGTIQETKTSATIKAGTITNNANIGKDSNNLTITAKTIKNKAGTIKAKFAIPS</sequence>
<reference evidence="1" key="1">
    <citation type="submission" date="2020-04" db="EMBL/GenBank/DDBJ databases">
        <authorList>
            <person name="Alioto T."/>
            <person name="Alioto T."/>
            <person name="Gomez Garrido J."/>
        </authorList>
    </citation>
    <scope>NUCLEOTIDE SEQUENCE</scope>
    <source>
        <strain evidence="1">A484AB</strain>
    </source>
</reference>
<evidence type="ECO:0000313" key="1">
    <source>
        <dbReference type="EMBL" id="CAB4046033.1"/>
    </source>
</evidence>
<organism evidence="1 2">
    <name type="scientific">Paramuricea clavata</name>
    <name type="common">Red gorgonian</name>
    <name type="synonym">Violescent sea-whip</name>
    <dbReference type="NCBI Taxonomy" id="317549"/>
    <lineage>
        <taxon>Eukaryota</taxon>
        <taxon>Metazoa</taxon>
        <taxon>Cnidaria</taxon>
        <taxon>Anthozoa</taxon>
        <taxon>Octocorallia</taxon>
        <taxon>Malacalcyonacea</taxon>
        <taxon>Plexauridae</taxon>
        <taxon>Paramuricea</taxon>
    </lineage>
</organism>
<protein>
    <submittedName>
        <fullName evidence="1">Uncharacterized protein</fullName>
    </submittedName>
</protein>
<keyword evidence="2" id="KW-1185">Reference proteome</keyword>
<feature type="non-terminal residue" evidence="1">
    <location>
        <position position="1"/>
    </location>
</feature>
<feature type="non-terminal residue" evidence="1">
    <location>
        <position position="312"/>
    </location>
</feature>
<dbReference type="Proteomes" id="UP001152795">
    <property type="component" value="Unassembled WGS sequence"/>
</dbReference>
<proteinExistence type="predicted"/>
<accession>A0A6S7LVT3</accession>
<gene>
    <name evidence="1" type="ORF">PACLA_8A084141</name>
</gene>
<dbReference type="EMBL" id="CACRXK020044840">
    <property type="protein sequence ID" value="CAB4046033.1"/>
    <property type="molecule type" value="Genomic_DNA"/>
</dbReference>
<name>A0A6S7LVT3_PARCT</name>
<evidence type="ECO:0000313" key="2">
    <source>
        <dbReference type="Proteomes" id="UP001152795"/>
    </source>
</evidence>
<comment type="caution">
    <text evidence="1">The sequence shown here is derived from an EMBL/GenBank/DDBJ whole genome shotgun (WGS) entry which is preliminary data.</text>
</comment>